<evidence type="ECO:0000313" key="4">
    <source>
        <dbReference type="Proteomes" id="UP000008974"/>
    </source>
</evidence>
<accession>E1F744</accession>
<evidence type="ECO:0000256" key="2">
    <source>
        <dbReference type="SAM" id="MobiDB-lite"/>
    </source>
</evidence>
<dbReference type="STRING" id="658858.E1F744"/>
<gene>
    <name evidence="3" type="ORF">GLP15_2244</name>
</gene>
<keyword evidence="1" id="KW-0677">Repeat</keyword>
<dbReference type="OMA" id="KNHCIRT"/>
<evidence type="ECO:0000313" key="3">
    <source>
        <dbReference type="EMBL" id="EFO61716.1"/>
    </source>
</evidence>
<evidence type="ECO:0000256" key="1">
    <source>
        <dbReference type="ARBA" id="ARBA00022737"/>
    </source>
</evidence>
<feature type="region of interest" description="Disordered" evidence="2">
    <location>
        <begin position="404"/>
        <end position="429"/>
    </location>
</feature>
<dbReference type="AlphaFoldDB" id="E1F744"/>
<proteinExistence type="predicted"/>
<keyword evidence="3" id="KW-0378">Hydrolase</keyword>
<dbReference type="InterPro" id="IPR001258">
    <property type="entry name" value="NHL_repeat"/>
</dbReference>
<dbReference type="PANTHER" id="PTHR46388">
    <property type="entry name" value="NHL REPEAT-CONTAINING PROTEIN 2"/>
    <property type="match status" value="1"/>
</dbReference>
<dbReference type="Pfam" id="PF01436">
    <property type="entry name" value="NHL"/>
    <property type="match status" value="1"/>
</dbReference>
<organism evidence="3 4">
    <name type="scientific">Giardia intestinalis (strain P15)</name>
    <name type="common">Giardia lamblia</name>
    <dbReference type="NCBI Taxonomy" id="658858"/>
    <lineage>
        <taxon>Eukaryota</taxon>
        <taxon>Metamonada</taxon>
        <taxon>Diplomonadida</taxon>
        <taxon>Hexamitidae</taxon>
        <taxon>Giardiinae</taxon>
        <taxon>Giardia</taxon>
    </lineage>
</organism>
<dbReference type="GO" id="GO:0016787">
    <property type="term" value="F:hydrolase activity"/>
    <property type="evidence" value="ECO:0007669"/>
    <property type="project" value="UniProtKB-KW"/>
</dbReference>
<comment type="caution">
    <text evidence="3">The sequence shown here is derived from an EMBL/GenBank/DDBJ whole genome shotgun (WGS) entry which is preliminary data.</text>
</comment>
<name>E1F744_GIAIA</name>
<dbReference type="SUPFAM" id="SSF101898">
    <property type="entry name" value="NHL repeat"/>
    <property type="match status" value="1"/>
</dbReference>
<dbReference type="InterPro" id="IPR011042">
    <property type="entry name" value="6-blade_b-propeller_TolB-like"/>
</dbReference>
<protein>
    <submittedName>
        <fullName evidence="3">Haloacid dehalogenase-like hydrolase family</fullName>
    </submittedName>
</protein>
<dbReference type="Proteomes" id="UP000008974">
    <property type="component" value="Unassembled WGS sequence"/>
</dbReference>
<dbReference type="VEuPathDB" id="GiardiaDB:GLP15_2244"/>
<dbReference type="EMBL" id="ACVC01000211">
    <property type="protein sequence ID" value="EFO61716.1"/>
    <property type="molecule type" value="Genomic_DNA"/>
</dbReference>
<dbReference type="OrthoDB" id="273823at2759"/>
<sequence>MQYNSRFSHYITTTVAGSCGKGVSDGALFAASFNGPCALEQLANGVVMVSDSLNNCLRLVDLDSGSVSTLDVSGASGFQLTVMAPRGLCKIAINGINGVLLADAGHNRLVFINGETGHFEHLAGTGEAAHLDGGFLHAAFNFPHSIVSDPVNGIIYLTDTKNHCIRTLSLMTRKVKTLAGTPGVFGYKDGLNPLFNEPLGLVLTEDGNLIVCDSKNGALRYISRENGETITLVGRPSSAIVRTTCTYSYRNSIANQQYLSRRRTNVGNYTSFRFAVPYGLSFIDDILLITDAGTGRIYALDSYFEVVHCLNDLAPGLGNFDGPLRTSMFRAPAGLSKCKAGVLVADMESNCLRFIGPTSLKTRWGLTNDTRFIQDKANEETTATSEPLHTTQSFANGMHSNAELQSKTMTPGPANKPSKIADGSSVDPSDMLITLTEPSTMQYTMDKYNLGEDLSTRDGIQTPSYVKDFLDDPYPIAVFNLELYDLLLKYFLTASTPSLANKSLQKLVDKPIPARAASNLVSSTRSAPTLPHSSSRSTRESTIHVSLYGAEYSIQAIIEVCTIMSSRIFDMSTKTYCMYSKRVARYLSTFNPLIFIPRIPKDGTEQPILEHTKKGLLRGLSMAANVPVFSCNLLSEDGLRAEYLIVVGKRGTRVFVVEPKTESFVIELDISFLVDSLFLRCFNTAQLLFHCYSSEQSGADTEGIEAHKNAEYLDEWPIEKKDKGITAPINAGSKGSRLKAVKNNLATESLLNVSGTIITSDGDDNCPDAIESFDSDSTIFTAFDAVQKPHDQLTEMMSLCIETKTFSSAICGLFDYSPYHNVGECSVRIPLRTGVCGGERSVFVLPIAQAVFSKRYGIASGDSFCYEIVIYFSIVGHQVTGHHAMKISADKIKLCDYTEFRIPYMIARTPATFRSFTNKVTGVQEASELPRDVRRLEKNIILGVGCTSTGSACTGRPLRDKILEPQD</sequence>
<reference evidence="3 4" key="1">
    <citation type="journal article" date="2010" name="BMC Genomics">
        <title>Genome analysis and comparative genomics of a Giardia intestinalis assemblage E isolate.</title>
        <authorList>
            <person name="Jerlstrom-Hultqvist J."/>
            <person name="Franzen O."/>
            <person name="Ankarklev J."/>
            <person name="Xu F."/>
            <person name="Nohynkova E."/>
            <person name="Andersson J.O."/>
            <person name="Svard S.G."/>
            <person name="Andersson B."/>
        </authorList>
    </citation>
    <scope>NUCLEOTIDE SEQUENCE [LARGE SCALE GENOMIC DNA]</scope>
    <source>
        <strain evidence="3 4">P15</strain>
    </source>
</reference>
<dbReference type="PROSITE" id="PS51257">
    <property type="entry name" value="PROKAR_LIPOPROTEIN"/>
    <property type="match status" value="1"/>
</dbReference>
<dbReference type="Gene3D" id="2.120.10.30">
    <property type="entry name" value="TolB, C-terminal domain"/>
    <property type="match status" value="2"/>
</dbReference>
<dbReference type="PANTHER" id="PTHR46388:SF2">
    <property type="entry name" value="NHL REPEAT-CONTAINING PROTEIN 2"/>
    <property type="match status" value="1"/>
</dbReference>